<dbReference type="PANTHER" id="PTHR33361">
    <property type="entry name" value="GLR0591 PROTEIN"/>
    <property type="match status" value="1"/>
</dbReference>
<feature type="chain" id="PRO_5040825984" evidence="1">
    <location>
        <begin position="22"/>
        <end position="594"/>
    </location>
</feature>
<gene>
    <name evidence="2" type="ORF">MON38_06385</name>
</gene>
<dbReference type="EMBL" id="JALBGC010000002">
    <property type="protein sequence ID" value="MCI1187040.1"/>
    <property type="molecule type" value="Genomic_DNA"/>
</dbReference>
<accession>A0A9X1VHK2</accession>
<dbReference type="AlphaFoldDB" id="A0A9X1VHK2"/>
<organism evidence="2 3">
    <name type="scientific">Hymenobacter cyanobacteriorum</name>
    <dbReference type="NCBI Taxonomy" id="2926463"/>
    <lineage>
        <taxon>Bacteria</taxon>
        <taxon>Pseudomonadati</taxon>
        <taxon>Bacteroidota</taxon>
        <taxon>Cytophagia</taxon>
        <taxon>Cytophagales</taxon>
        <taxon>Hymenobacteraceae</taxon>
        <taxon>Hymenobacter</taxon>
    </lineage>
</organism>
<keyword evidence="3" id="KW-1185">Reference proteome</keyword>
<dbReference type="PANTHER" id="PTHR33361:SF16">
    <property type="entry name" value="DUF885 DOMAIN-CONTAINING PROTEIN"/>
    <property type="match status" value="1"/>
</dbReference>
<keyword evidence="1" id="KW-0732">Signal</keyword>
<sequence length="594" mass="66998">MKRVLVLLVVVWGIMAGAGRAQQPTPAATSAALLANLFNNYWDDRARLFPLMATAQGDNRYNDRLPNDQTRAFRQQQARLYRRYLNDLLNIDRARLSADDKLSYDIFQYDMRTRLEGLRLNTWMMPFAQIYSLPTTLGQLGTGTGAQPFRTVRDYDNWLARVSRFPVWADSAIANFREGAKAAVVLPKVLVLKMVPQLQAQVTGDVSRSLFYGPVAHMPASFSEADRTRLTAAYQEAIATDLVPTYRKLADFLQTEYLPLARNSTGLGDVPGGAEMYRYDVRLMTTTPRDPDAIYQTGLAEVKRIRTEMEAVKKQVGYKGSLSSFFNSLSNNPRFMPYQTPEEVLRAFRGIQARIAPNLGRLFGRVPKSSFEIRQTEAFRAASATAEYNRGTADGSRPGIFYVPILDATKFNVTTGMESLFLHEAIPGHHYQLSLQQENTSLPKFRRFGSYPAFSEGWALYCESMGRELGLYTDPYQRLGALGDEMHRALRLVVDVGLHLKGMSREQAIDYLMANEPIAEPAATAEVERYLAMPGQALTYKVGALKLRELRTRYEKQLGTKFNLKAFHDEILAGGSMPLAILERHMDAWAARQR</sequence>
<dbReference type="RefSeq" id="WP_241935322.1">
    <property type="nucleotide sequence ID" value="NZ_JALBGC010000002.1"/>
</dbReference>
<evidence type="ECO:0000256" key="1">
    <source>
        <dbReference type="SAM" id="SignalP"/>
    </source>
</evidence>
<proteinExistence type="predicted"/>
<name>A0A9X1VHK2_9BACT</name>
<evidence type="ECO:0000313" key="2">
    <source>
        <dbReference type="EMBL" id="MCI1187040.1"/>
    </source>
</evidence>
<protein>
    <submittedName>
        <fullName evidence="2">DUF885 domain-containing protein</fullName>
    </submittedName>
</protein>
<dbReference type="InterPro" id="IPR010281">
    <property type="entry name" value="DUF885"/>
</dbReference>
<dbReference type="Proteomes" id="UP001139193">
    <property type="component" value="Unassembled WGS sequence"/>
</dbReference>
<comment type="caution">
    <text evidence="2">The sequence shown here is derived from an EMBL/GenBank/DDBJ whole genome shotgun (WGS) entry which is preliminary data.</text>
</comment>
<evidence type="ECO:0000313" key="3">
    <source>
        <dbReference type="Proteomes" id="UP001139193"/>
    </source>
</evidence>
<dbReference type="Pfam" id="PF05960">
    <property type="entry name" value="DUF885"/>
    <property type="match status" value="1"/>
</dbReference>
<reference evidence="2" key="1">
    <citation type="submission" date="2022-03" db="EMBL/GenBank/DDBJ databases">
        <title>Bacterial whole genome sequence for Hymenobacter sp. DH14.</title>
        <authorList>
            <person name="Le V."/>
        </authorList>
    </citation>
    <scope>NUCLEOTIDE SEQUENCE</scope>
    <source>
        <strain evidence="2">DH14</strain>
    </source>
</reference>
<feature type="signal peptide" evidence="1">
    <location>
        <begin position="1"/>
        <end position="21"/>
    </location>
</feature>